<keyword evidence="5" id="KW-1133">Transmembrane helix</keyword>
<dbReference type="SMART" id="SM01270">
    <property type="entry name" value="Longin"/>
    <property type="match status" value="1"/>
</dbReference>
<keyword evidence="13" id="KW-1185">Reference proteome</keyword>
<evidence type="ECO:0000256" key="1">
    <source>
        <dbReference type="ARBA" id="ARBA00008025"/>
    </source>
</evidence>
<keyword evidence="9" id="KW-0175">Coiled coil</keyword>
<keyword evidence="2" id="KW-0813">Transport</keyword>
<evidence type="ECO:0000256" key="4">
    <source>
        <dbReference type="ARBA" id="ARBA00022927"/>
    </source>
</evidence>
<dbReference type="InterPro" id="IPR001388">
    <property type="entry name" value="Synaptobrevin-like"/>
</dbReference>
<comment type="similarity">
    <text evidence="1">Belongs to the synaptobrevin family.</text>
</comment>
<dbReference type="Pfam" id="PF13774">
    <property type="entry name" value="Longin"/>
    <property type="match status" value="1"/>
</dbReference>
<dbReference type="EMBL" id="VEPZ02001153">
    <property type="protein sequence ID" value="KAE8690302.1"/>
    <property type="molecule type" value="Genomic_DNA"/>
</dbReference>
<dbReference type="Pfam" id="PF00957">
    <property type="entry name" value="Synaptobrevin"/>
    <property type="match status" value="1"/>
</dbReference>
<evidence type="ECO:0000256" key="6">
    <source>
        <dbReference type="ARBA" id="ARBA00023136"/>
    </source>
</evidence>
<keyword evidence="6" id="KW-0472">Membrane</keyword>
<evidence type="ECO:0000259" key="11">
    <source>
        <dbReference type="PROSITE" id="PS50892"/>
    </source>
</evidence>
<evidence type="ECO:0000256" key="5">
    <source>
        <dbReference type="ARBA" id="ARBA00022989"/>
    </source>
</evidence>
<dbReference type="GO" id="GO:0016192">
    <property type="term" value="P:vesicle-mediated transport"/>
    <property type="evidence" value="ECO:0007669"/>
    <property type="project" value="InterPro"/>
</dbReference>
<evidence type="ECO:0000256" key="8">
    <source>
        <dbReference type="ARBA" id="ARBA00046280"/>
    </source>
</evidence>
<comment type="function">
    <text evidence="7">Involved in the targeting and/or fusion of transport vesicles to their target membrane.</text>
</comment>
<dbReference type="PANTHER" id="PTHR21136">
    <property type="entry name" value="SNARE PROTEINS"/>
    <property type="match status" value="1"/>
</dbReference>
<dbReference type="CDD" id="cd14824">
    <property type="entry name" value="Longin"/>
    <property type="match status" value="1"/>
</dbReference>
<gene>
    <name evidence="12" type="ORF">F3Y22_tig00110896pilonHSYRG00030</name>
</gene>
<accession>A0A6A2ZGQ5</accession>
<organism evidence="12 13">
    <name type="scientific">Hibiscus syriacus</name>
    <name type="common">Rose of Sharon</name>
    <dbReference type="NCBI Taxonomy" id="106335"/>
    <lineage>
        <taxon>Eukaryota</taxon>
        <taxon>Viridiplantae</taxon>
        <taxon>Streptophyta</taxon>
        <taxon>Embryophyta</taxon>
        <taxon>Tracheophyta</taxon>
        <taxon>Spermatophyta</taxon>
        <taxon>Magnoliopsida</taxon>
        <taxon>eudicotyledons</taxon>
        <taxon>Gunneridae</taxon>
        <taxon>Pentapetalae</taxon>
        <taxon>rosids</taxon>
        <taxon>malvids</taxon>
        <taxon>Malvales</taxon>
        <taxon>Malvaceae</taxon>
        <taxon>Malvoideae</taxon>
        <taxon>Hibiscus</taxon>
    </lineage>
</organism>
<dbReference type="InterPro" id="IPR010908">
    <property type="entry name" value="Longin_dom"/>
</dbReference>
<sequence>MATAKDILRNTGCCSFFHDASATVPSLKHQRRFKCDNTIPGSMSNSSTRFQCSTNCCNHGISNVHDFFVHVAAKVEIIHQYIQSMKTTYLADHRGRGDVNDPFLEADRRETAKQEAAGITSGTGVMPGETESLAYCVVATESVGRLVPMAFLERIKENFTKRYGGGKATAAPANSLSKEFGPKLKEHMQYCIEHPEEISKIAKVKAQISEVKGVMMENIEKVLDRGEKIELLVD</sequence>
<evidence type="ECO:0000313" key="13">
    <source>
        <dbReference type="Proteomes" id="UP000436088"/>
    </source>
</evidence>
<feature type="domain" description="V-SNARE coiled-coil homology" evidence="11">
    <location>
        <begin position="200"/>
        <end position="234"/>
    </location>
</feature>
<dbReference type="InterPro" id="IPR051097">
    <property type="entry name" value="Synaptobrevin-like_transport"/>
</dbReference>
<dbReference type="PRINTS" id="PR00219">
    <property type="entry name" value="SYNAPTOBREVN"/>
</dbReference>
<protein>
    <submittedName>
        <fullName evidence="12">VAMP721 protein</fullName>
    </submittedName>
</protein>
<evidence type="ECO:0000256" key="9">
    <source>
        <dbReference type="PROSITE-ProRule" id="PRU00290"/>
    </source>
</evidence>
<dbReference type="GO" id="GO:0016020">
    <property type="term" value="C:membrane"/>
    <property type="evidence" value="ECO:0007669"/>
    <property type="project" value="InterPro"/>
</dbReference>
<proteinExistence type="inferred from homology"/>
<evidence type="ECO:0000313" key="12">
    <source>
        <dbReference type="EMBL" id="KAE8690302.1"/>
    </source>
</evidence>
<dbReference type="SUPFAM" id="SSF64356">
    <property type="entry name" value="SNARE-like"/>
    <property type="match status" value="1"/>
</dbReference>
<dbReference type="GO" id="GO:0015031">
    <property type="term" value="P:protein transport"/>
    <property type="evidence" value="ECO:0007669"/>
    <property type="project" value="UniProtKB-KW"/>
</dbReference>
<comment type="caution">
    <text evidence="12">The sequence shown here is derived from an EMBL/GenBank/DDBJ whole genome shotgun (WGS) entry which is preliminary data.</text>
</comment>
<feature type="domain" description="Longin" evidence="10">
    <location>
        <begin position="130"/>
        <end position="184"/>
    </location>
</feature>
<dbReference type="Gene3D" id="6.10.140.1350">
    <property type="match status" value="1"/>
</dbReference>
<keyword evidence="4" id="KW-0653">Protein transport</keyword>
<keyword evidence="3" id="KW-0812">Transmembrane</keyword>
<dbReference type="GO" id="GO:0012505">
    <property type="term" value="C:endomembrane system"/>
    <property type="evidence" value="ECO:0007669"/>
    <property type="project" value="UniProtKB-SubCell"/>
</dbReference>
<evidence type="ECO:0000256" key="2">
    <source>
        <dbReference type="ARBA" id="ARBA00022448"/>
    </source>
</evidence>
<dbReference type="Gene3D" id="3.30.450.50">
    <property type="entry name" value="Longin domain"/>
    <property type="match status" value="1"/>
</dbReference>
<evidence type="ECO:0000256" key="3">
    <source>
        <dbReference type="ARBA" id="ARBA00022692"/>
    </source>
</evidence>
<dbReference type="PANTHER" id="PTHR21136:SF168">
    <property type="entry name" value="VESICLE-ASSOCIATED MEMBRANE PROTEIN 9"/>
    <property type="match status" value="1"/>
</dbReference>
<name>A0A6A2ZGQ5_HIBSY</name>
<evidence type="ECO:0000259" key="10">
    <source>
        <dbReference type="PROSITE" id="PS50859"/>
    </source>
</evidence>
<dbReference type="AlphaFoldDB" id="A0A6A2ZGQ5"/>
<dbReference type="CDD" id="cd15843">
    <property type="entry name" value="R-SNARE"/>
    <property type="match status" value="1"/>
</dbReference>
<dbReference type="SUPFAM" id="SSF58038">
    <property type="entry name" value="SNARE fusion complex"/>
    <property type="match status" value="1"/>
</dbReference>
<dbReference type="GO" id="GO:0005737">
    <property type="term" value="C:cytoplasm"/>
    <property type="evidence" value="ECO:0007669"/>
    <property type="project" value="UniProtKB-ARBA"/>
</dbReference>
<evidence type="ECO:0000256" key="7">
    <source>
        <dbReference type="ARBA" id="ARBA00037493"/>
    </source>
</evidence>
<comment type="subcellular location">
    <subcellularLocation>
        <location evidence="8">Endomembrane system</location>
        <topology evidence="8">Single-pass type IV membrane protein</topology>
    </subcellularLocation>
</comment>
<dbReference type="PROSITE" id="PS50892">
    <property type="entry name" value="V_SNARE"/>
    <property type="match status" value="1"/>
</dbReference>
<dbReference type="InterPro" id="IPR011012">
    <property type="entry name" value="Longin-like_dom_sf"/>
</dbReference>
<dbReference type="InterPro" id="IPR042855">
    <property type="entry name" value="V_SNARE_CC"/>
</dbReference>
<reference evidence="12" key="1">
    <citation type="submission" date="2019-09" db="EMBL/GenBank/DDBJ databases">
        <title>Draft genome information of white flower Hibiscus syriacus.</title>
        <authorList>
            <person name="Kim Y.-M."/>
        </authorList>
    </citation>
    <scope>NUCLEOTIDE SEQUENCE [LARGE SCALE GENOMIC DNA]</scope>
    <source>
        <strain evidence="12">YM2019G1</strain>
    </source>
</reference>
<dbReference type="Proteomes" id="UP000436088">
    <property type="component" value="Unassembled WGS sequence"/>
</dbReference>
<dbReference type="PROSITE" id="PS50859">
    <property type="entry name" value="LONGIN"/>
    <property type="match status" value="1"/>
</dbReference>